<organism evidence="4 5">
    <name type="scientific">Micromonospora haikouensis</name>
    <dbReference type="NCBI Taxonomy" id="686309"/>
    <lineage>
        <taxon>Bacteria</taxon>
        <taxon>Bacillati</taxon>
        <taxon>Actinomycetota</taxon>
        <taxon>Actinomycetes</taxon>
        <taxon>Micromonosporales</taxon>
        <taxon>Micromonosporaceae</taxon>
        <taxon>Micromonospora</taxon>
    </lineage>
</organism>
<dbReference type="OrthoDB" id="2472181at2"/>
<dbReference type="InterPro" id="IPR038020">
    <property type="entry name" value="MbtH-like_sf"/>
</dbReference>
<keyword evidence="5" id="KW-1185">Reference proteome</keyword>
<dbReference type="Pfam" id="PF00501">
    <property type="entry name" value="AMP-binding"/>
    <property type="match status" value="1"/>
</dbReference>
<dbReference type="GeneID" id="301307940"/>
<dbReference type="AlphaFoldDB" id="A0A0D0WVY4"/>
<dbReference type="InterPro" id="IPR000873">
    <property type="entry name" value="AMP-dep_synth/lig_dom"/>
</dbReference>
<feature type="domain" description="MbtH-like" evidence="3">
    <location>
        <begin position="3"/>
        <end position="47"/>
    </location>
</feature>
<gene>
    <name evidence="4" type="ORF">TK50_28430</name>
</gene>
<dbReference type="PANTHER" id="PTHR44845:SF6">
    <property type="entry name" value="BETA-ALANINE-ACTIVATING ENZYME"/>
    <property type="match status" value="1"/>
</dbReference>
<reference evidence="4 5" key="1">
    <citation type="submission" date="2015-01" db="EMBL/GenBank/DDBJ databases">
        <title>Sequencing and annotation of Micromonospora carbonacea strain JXNU-1 genome.</title>
        <authorList>
            <person name="Long Z."/>
            <person name="Huang Y."/>
            <person name="Jiang Y."/>
        </authorList>
    </citation>
    <scope>NUCLEOTIDE SEQUENCE [LARGE SCALE GENOMIC DNA]</scope>
    <source>
        <strain evidence="4 5">JXNU-1</strain>
    </source>
</reference>
<dbReference type="Pfam" id="PF03621">
    <property type="entry name" value="MbtH"/>
    <property type="match status" value="1"/>
</dbReference>
<evidence type="ECO:0000259" key="3">
    <source>
        <dbReference type="SMART" id="SM00923"/>
    </source>
</evidence>
<keyword evidence="1" id="KW-0596">Phosphopantetheine</keyword>
<dbReference type="InterPro" id="IPR005153">
    <property type="entry name" value="MbtH-like_dom"/>
</dbReference>
<dbReference type="Proteomes" id="UP000032254">
    <property type="component" value="Unassembled WGS sequence"/>
</dbReference>
<evidence type="ECO:0000256" key="1">
    <source>
        <dbReference type="ARBA" id="ARBA00022450"/>
    </source>
</evidence>
<dbReference type="EMBL" id="JXSX01000003">
    <property type="protein sequence ID" value="KIR61520.1"/>
    <property type="molecule type" value="Genomic_DNA"/>
</dbReference>
<name>A0A0D0WVY4_9ACTN</name>
<accession>A0A0D0WVY4</accession>
<protein>
    <recommendedName>
        <fullName evidence="3">MbtH-like domain-containing protein</fullName>
    </recommendedName>
</protein>
<dbReference type="SMART" id="SM00923">
    <property type="entry name" value="MbtH"/>
    <property type="match status" value="1"/>
</dbReference>
<dbReference type="InterPro" id="IPR042099">
    <property type="entry name" value="ANL_N_sf"/>
</dbReference>
<sequence>MAPHFLRVVVNRAGRYALWPHAHPTPAGWADTHFIGSRLRCLAQIGELSRTRGVPATGPPAHPPAHLPVRLPAGASGQVAVADPTVQTLPGLLATVAAATPDAPAVVHEGHRTSFRDLDRRSGDLARLLAEHGVRPGDTVGLLLRGGVDAVVGRLAALKSGAAYLPLPSGDGRGAARVGLGLVLAEPEWAGSARRHGVRVLPWRRRHGSGRALVRPVRAEDPAYVLSGVTPLGGLLLAHRHLVLAARSGATDGNPADDAPVAPGAVEAAVWGPLLRGDPLALGPTGADAPPAGALPGGDWQVLDDGLVPAAVGRLYVGVPWLAGVVADSPLRSAGWLVPDPSDPGGNSVLVATAWRAVRAPDGRLRLLGPAT</sequence>
<proteinExistence type="predicted"/>
<dbReference type="PATRIC" id="fig|47853.6.peg.5958"/>
<evidence type="ECO:0000256" key="2">
    <source>
        <dbReference type="ARBA" id="ARBA00022553"/>
    </source>
</evidence>
<evidence type="ECO:0000313" key="4">
    <source>
        <dbReference type="EMBL" id="KIR61520.1"/>
    </source>
</evidence>
<dbReference type="SUPFAM" id="SSF56801">
    <property type="entry name" value="Acetyl-CoA synthetase-like"/>
    <property type="match status" value="1"/>
</dbReference>
<keyword evidence="2" id="KW-0597">Phosphoprotein</keyword>
<dbReference type="RefSeq" id="WP_043968553.1">
    <property type="nucleotide sequence ID" value="NZ_JXSX01000003.1"/>
</dbReference>
<dbReference type="Gene3D" id="3.40.50.12780">
    <property type="entry name" value="N-terminal domain of ligase-like"/>
    <property type="match status" value="1"/>
</dbReference>
<dbReference type="PANTHER" id="PTHR44845">
    <property type="entry name" value="CARRIER DOMAIN-CONTAINING PROTEIN"/>
    <property type="match status" value="1"/>
</dbReference>
<dbReference type="Gene3D" id="3.90.820.10">
    <property type="entry name" value="Structural Genomics, Unknown Function 30-nov-00 1gh9 Mol_id"/>
    <property type="match status" value="1"/>
</dbReference>
<comment type="caution">
    <text evidence="4">The sequence shown here is derived from an EMBL/GenBank/DDBJ whole genome shotgun (WGS) entry which is preliminary data.</text>
</comment>
<dbReference type="SUPFAM" id="SSF160582">
    <property type="entry name" value="MbtH-like"/>
    <property type="match status" value="1"/>
</dbReference>
<evidence type="ECO:0000313" key="5">
    <source>
        <dbReference type="Proteomes" id="UP000032254"/>
    </source>
</evidence>